<dbReference type="Proteomes" id="UP000031668">
    <property type="component" value="Unassembled WGS sequence"/>
</dbReference>
<dbReference type="EMBL" id="JWZT01000567">
    <property type="protein sequence ID" value="KII74060.1"/>
    <property type="molecule type" value="Genomic_DNA"/>
</dbReference>
<dbReference type="InterPro" id="IPR015943">
    <property type="entry name" value="WD40/YVTN_repeat-like_dom_sf"/>
</dbReference>
<dbReference type="InterPro" id="IPR001680">
    <property type="entry name" value="WD40_rpt"/>
</dbReference>
<dbReference type="Gene3D" id="2.130.10.10">
    <property type="entry name" value="YVTN repeat-like/Quinoprotein amine dehydrogenase"/>
    <property type="match status" value="2"/>
</dbReference>
<feature type="repeat" description="WD" evidence="1">
    <location>
        <begin position="152"/>
        <end position="185"/>
    </location>
</feature>
<protein>
    <submittedName>
        <fullName evidence="2">Ribosome biogenesis protein WDR12</fullName>
    </submittedName>
</protein>
<evidence type="ECO:0000313" key="3">
    <source>
        <dbReference type="Proteomes" id="UP000031668"/>
    </source>
</evidence>
<dbReference type="PANTHER" id="PTHR19855">
    <property type="entry name" value="WD40 REPEAT PROTEIN 12, 37"/>
    <property type="match status" value="1"/>
</dbReference>
<evidence type="ECO:0000256" key="1">
    <source>
        <dbReference type="PROSITE-ProRule" id="PRU00221"/>
    </source>
</evidence>
<accession>A0A0C2NCQ0</accession>
<dbReference type="SMART" id="SM00320">
    <property type="entry name" value="WD40"/>
    <property type="match status" value="4"/>
</dbReference>
<dbReference type="SUPFAM" id="SSF50978">
    <property type="entry name" value="WD40 repeat-like"/>
    <property type="match status" value="1"/>
</dbReference>
<dbReference type="AlphaFoldDB" id="A0A0C2NCQ0"/>
<evidence type="ECO:0000313" key="2">
    <source>
        <dbReference type="EMBL" id="KII74060.1"/>
    </source>
</evidence>
<proteinExistence type="predicted"/>
<sequence>MDKLEPIGILNGSPSTILSLSEISDGQDDFLISTSHNGEVGVWDVSENELQQMDKTGQKFESPLMIIGTHELPATGSASAGNSQFLTCGWDETVKLWDIECAKLVNLMKGDTPYMCIDYSSINRLCAVGTKQKSVQFMDPQSNDLTISNMISDCHTSCVACVKWCPGDLNYLMTAGWDGLAYIWDHRKLSQPSSTIHKSKERIMSSCWKDNLILIGTDKGNVYSYTR</sequence>
<dbReference type="Pfam" id="PF00400">
    <property type="entry name" value="WD40"/>
    <property type="match status" value="3"/>
</dbReference>
<name>A0A0C2NCQ0_THEKT</name>
<reference evidence="2 3" key="1">
    <citation type="journal article" date="2014" name="Genome Biol. Evol.">
        <title>The genome of the myxosporean Thelohanellus kitauei shows adaptations to nutrient acquisition within its fish host.</title>
        <authorList>
            <person name="Yang Y."/>
            <person name="Xiong J."/>
            <person name="Zhou Z."/>
            <person name="Huo F."/>
            <person name="Miao W."/>
            <person name="Ran C."/>
            <person name="Liu Y."/>
            <person name="Zhang J."/>
            <person name="Feng J."/>
            <person name="Wang M."/>
            <person name="Wang M."/>
            <person name="Wang L."/>
            <person name="Yao B."/>
        </authorList>
    </citation>
    <scope>NUCLEOTIDE SEQUENCE [LARGE SCALE GENOMIC DNA]</scope>
    <source>
        <strain evidence="2">Wuqing</strain>
    </source>
</reference>
<organism evidence="2 3">
    <name type="scientific">Thelohanellus kitauei</name>
    <name type="common">Myxosporean</name>
    <dbReference type="NCBI Taxonomy" id="669202"/>
    <lineage>
        <taxon>Eukaryota</taxon>
        <taxon>Metazoa</taxon>
        <taxon>Cnidaria</taxon>
        <taxon>Myxozoa</taxon>
        <taxon>Myxosporea</taxon>
        <taxon>Bivalvulida</taxon>
        <taxon>Platysporina</taxon>
        <taxon>Myxobolidae</taxon>
        <taxon>Thelohanellus</taxon>
    </lineage>
</organism>
<dbReference type="OrthoDB" id="47802at2759"/>
<keyword evidence="1" id="KW-0853">WD repeat</keyword>
<dbReference type="InterPro" id="IPR036322">
    <property type="entry name" value="WD40_repeat_dom_sf"/>
</dbReference>
<keyword evidence="3" id="KW-1185">Reference proteome</keyword>
<gene>
    <name evidence="2" type="ORF">RF11_00046</name>
</gene>
<comment type="caution">
    <text evidence="2">The sequence shown here is derived from an EMBL/GenBank/DDBJ whole genome shotgun (WGS) entry which is preliminary data.</text>
</comment>
<dbReference type="PANTHER" id="PTHR19855:SF11">
    <property type="entry name" value="RIBOSOME BIOGENESIS PROTEIN WDR12"/>
    <property type="match status" value="1"/>
</dbReference>
<dbReference type="PROSITE" id="PS50082">
    <property type="entry name" value="WD_REPEATS_2"/>
    <property type="match status" value="1"/>
</dbReference>